<dbReference type="Proteomes" id="UP001321749">
    <property type="component" value="Unassembled WGS sequence"/>
</dbReference>
<proteinExistence type="predicted"/>
<dbReference type="AlphaFoldDB" id="A0AAV9I5P1"/>
<evidence type="ECO:0000256" key="1">
    <source>
        <dbReference type="SAM" id="SignalP"/>
    </source>
</evidence>
<keyword evidence="1" id="KW-0732">Signal</keyword>
<comment type="caution">
    <text evidence="2">The sequence shown here is derived from an EMBL/GenBank/DDBJ whole genome shotgun (WGS) entry which is preliminary data.</text>
</comment>
<feature type="chain" id="PRO_5043900246" description="Malate dehydrogenase" evidence="1">
    <location>
        <begin position="19"/>
        <end position="259"/>
    </location>
</feature>
<dbReference type="EMBL" id="MU864928">
    <property type="protein sequence ID" value="KAK4467094.1"/>
    <property type="molecule type" value="Genomic_DNA"/>
</dbReference>
<dbReference type="Pfam" id="PF11937">
    <property type="entry name" value="DUF3455"/>
    <property type="match status" value="1"/>
</dbReference>
<organism evidence="2 3">
    <name type="scientific">Cladorrhinum samala</name>
    <dbReference type="NCBI Taxonomy" id="585594"/>
    <lineage>
        <taxon>Eukaryota</taxon>
        <taxon>Fungi</taxon>
        <taxon>Dikarya</taxon>
        <taxon>Ascomycota</taxon>
        <taxon>Pezizomycotina</taxon>
        <taxon>Sordariomycetes</taxon>
        <taxon>Sordariomycetidae</taxon>
        <taxon>Sordariales</taxon>
        <taxon>Podosporaceae</taxon>
        <taxon>Cladorrhinum</taxon>
    </lineage>
</organism>
<evidence type="ECO:0000313" key="3">
    <source>
        <dbReference type="Proteomes" id="UP001321749"/>
    </source>
</evidence>
<reference evidence="2" key="1">
    <citation type="journal article" date="2023" name="Mol. Phylogenet. Evol.">
        <title>Genome-scale phylogeny and comparative genomics of the fungal order Sordariales.</title>
        <authorList>
            <person name="Hensen N."/>
            <person name="Bonometti L."/>
            <person name="Westerberg I."/>
            <person name="Brannstrom I.O."/>
            <person name="Guillou S."/>
            <person name="Cros-Aarteil S."/>
            <person name="Calhoun S."/>
            <person name="Haridas S."/>
            <person name="Kuo A."/>
            <person name="Mondo S."/>
            <person name="Pangilinan J."/>
            <person name="Riley R."/>
            <person name="LaButti K."/>
            <person name="Andreopoulos B."/>
            <person name="Lipzen A."/>
            <person name="Chen C."/>
            <person name="Yan M."/>
            <person name="Daum C."/>
            <person name="Ng V."/>
            <person name="Clum A."/>
            <person name="Steindorff A."/>
            <person name="Ohm R.A."/>
            <person name="Martin F."/>
            <person name="Silar P."/>
            <person name="Natvig D.O."/>
            <person name="Lalanne C."/>
            <person name="Gautier V."/>
            <person name="Ament-Velasquez S.L."/>
            <person name="Kruys A."/>
            <person name="Hutchinson M.I."/>
            <person name="Powell A.J."/>
            <person name="Barry K."/>
            <person name="Miller A.N."/>
            <person name="Grigoriev I.V."/>
            <person name="Debuchy R."/>
            <person name="Gladieux P."/>
            <person name="Hiltunen Thoren M."/>
            <person name="Johannesson H."/>
        </authorList>
    </citation>
    <scope>NUCLEOTIDE SEQUENCE</scope>
    <source>
        <strain evidence="2">PSN324</strain>
    </source>
</reference>
<dbReference type="InterPro" id="IPR021706">
    <property type="entry name" value="DUF2990"/>
</dbReference>
<accession>A0AAV9I5P1</accession>
<reference evidence="2" key="2">
    <citation type="submission" date="2023-06" db="EMBL/GenBank/DDBJ databases">
        <authorList>
            <consortium name="Lawrence Berkeley National Laboratory"/>
            <person name="Mondo S.J."/>
            <person name="Hensen N."/>
            <person name="Bonometti L."/>
            <person name="Westerberg I."/>
            <person name="Brannstrom I.O."/>
            <person name="Guillou S."/>
            <person name="Cros-Aarteil S."/>
            <person name="Calhoun S."/>
            <person name="Haridas S."/>
            <person name="Kuo A."/>
            <person name="Pangilinan J."/>
            <person name="Riley R."/>
            <person name="Labutti K."/>
            <person name="Andreopoulos B."/>
            <person name="Lipzen A."/>
            <person name="Chen C."/>
            <person name="Yanf M."/>
            <person name="Daum C."/>
            <person name="Ng V."/>
            <person name="Clum A."/>
            <person name="Steindorff A."/>
            <person name="Ohm R."/>
            <person name="Martin F."/>
            <person name="Silar P."/>
            <person name="Natvig D."/>
            <person name="Lalanne C."/>
            <person name="Gautier V."/>
            <person name="Ament-Velasquez S.L."/>
            <person name="Kruys A."/>
            <person name="Hutchinson M.I."/>
            <person name="Powell A.J."/>
            <person name="Barry K."/>
            <person name="Miller A.N."/>
            <person name="Grigoriev I.V."/>
            <person name="Debuchy R."/>
            <person name="Gladieux P."/>
            <person name="Thoren M.H."/>
            <person name="Johannesson H."/>
        </authorList>
    </citation>
    <scope>NUCLEOTIDE SEQUENCE</scope>
    <source>
        <strain evidence="2">PSN324</strain>
    </source>
</reference>
<feature type="signal peptide" evidence="1">
    <location>
        <begin position="1"/>
        <end position="18"/>
    </location>
</feature>
<gene>
    <name evidence="2" type="ORF">QBC42DRAFT_292818</name>
</gene>
<dbReference type="PANTHER" id="PTHR35567:SF1">
    <property type="entry name" value="CONSERVED FUNGAL PROTEIN (AFU_ORTHOLOGUE AFUA_1G14230)"/>
    <property type="match status" value="1"/>
</dbReference>
<dbReference type="Pfam" id="PF11693">
    <property type="entry name" value="DUF2990"/>
    <property type="match status" value="1"/>
</dbReference>
<dbReference type="InterPro" id="IPR021851">
    <property type="entry name" value="DUF3455"/>
</dbReference>
<keyword evidence="3" id="KW-1185">Reference proteome</keyword>
<sequence length="259" mass="27318">MHASLLLVSALSAASVWAAPTFPKVSLDTSKSVDIISQYFNLLASKVQQSKAVGAAPICDLSKVSLPAEAAGLPPPSPGFYLKHVAIGRGTQNYTCDLSNSTAIPVASGAVATLFNASCISATYPDLLQMTTHVALQFDLSESETINRLAPTNLAISGHHFFTNPTTPFFNMDASPQWQLGEIPTAKDASIPAPKNALKGQKGEPAVAWLKLSAKPGATGGLQEVYRLETVGGSPPATCQGQPASFEIQYSTQYWFYAS</sequence>
<evidence type="ECO:0000313" key="2">
    <source>
        <dbReference type="EMBL" id="KAK4467094.1"/>
    </source>
</evidence>
<name>A0AAV9I5P1_9PEZI</name>
<protein>
    <recommendedName>
        <fullName evidence="4">Malate dehydrogenase</fullName>
    </recommendedName>
</protein>
<dbReference type="PANTHER" id="PTHR35567">
    <property type="entry name" value="MALATE DEHYDROGENASE (AFU_ORTHOLOGUE AFUA_2G13800)"/>
    <property type="match status" value="1"/>
</dbReference>
<evidence type="ECO:0008006" key="4">
    <source>
        <dbReference type="Google" id="ProtNLM"/>
    </source>
</evidence>